<dbReference type="HOGENOM" id="CLU_084705_0_0_9"/>
<dbReference type="OrthoDB" id="411368at2"/>
<organism evidence="4 5">
    <name type="scientific">Clostridium cellulovorans (strain ATCC 35296 / DSM 3052 / OCM 3 / 743B)</name>
    <dbReference type="NCBI Taxonomy" id="573061"/>
    <lineage>
        <taxon>Bacteria</taxon>
        <taxon>Bacillati</taxon>
        <taxon>Bacillota</taxon>
        <taxon>Clostridia</taxon>
        <taxon>Eubacteriales</taxon>
        <taxon>Clostridiaceae</taxon>
        <taxon>Clostridium</taxon>
    </lineage>
</organism>
<dbReference type="Pfam" id="PF07155">
    <property type="entry name" value="ECF-ribofla_trS"/>
    <property type="match status" value="1"/>
</dbReference>
<evidence type="ECO:0000256" key="3">
    <source>
        <dbReference type="SAM" id="Phobius"/>
    </source>
</evidence>
<keyword evidence="2 3" id="KW-1133">Transmembrane helix</keyword>
<dbReference type="InterPro" id="IPR009825">
    <property type="entry name" value="ECF_substrate-spec-like"/>
</dbReference>
<evidence type="ECO:0000256" key="2">
    <source>
        <dbReference type="ARBA" id="ARBA00022989"/>
    </source>
</evidence>
<protein>
    <submittedName>
        <fullName evidence="4">Membrane spanning protein</fullName>
    </submittedName>
</protein>
<keyword evidence="1 3" id="KW-0812">Transmembrane</keyword>
<dbReference type="RefSeq" id="WP_010074906.1">
    <property type="nucleotide sequence ID" value="NC_014393.1"/>
</dbReference>
<reference evidence="4 5" key="1">
    <citation type="submission" date="2010-08" db="EMBL/GenBank/DDBJ databases">
        <title>Complete sequence of Clostridium cellulovorans 743B.</title>
        <authorList>
            <consortium name="US DOE Joint Genome Institute"/>
            <person name="Lucas S."/>
            <person name="Copeland A."/>
            <person name="Lapidus A."/>
            <person name="Cheng J.-F."/>
            <person name="Bruce D."/>
            <person name="Goodwin L."/>
            <person name="Pitluck S."/>
            <person name="Chertkov O."/>
            <person name="Detter J.C."/>
            <person name="Han C."/>
            <person name="Tapia R."/>
            <person name="Land M."/>
            <person name="Hauser L."/>
            <person name="Chang Y.-J."/>
            <person name="Jeffries C."/>
            <person name="Kyrpides N."/>
            <person name="Ivanova N."/>
            <person name="Mikhailova N."/>
            <person name="Hemme C.L."/>
            <person name="Woyke T."/>
        </authorList>
    </citation>
    <scope>NUCLEOTIDE SEQUENCE [LARGE SCALE GENOMIC DNA]</scope>
    <source>
        <strain evidence="5">ATCC 35296 / DSM 3052 / OCM 3 / 743B</strain>
    </source>
</reference>
<dbReference type="EMBL" id="CP002160">
    <property type="protein sequence ID" value="ADL50317.1"/>
    <property type="molecule type" value="Genomic_DNA"/>
</dbReference>
<dbReference type="GO" id="GO:0016020">
    <property type="term" value="C:membrane"/>
    <property type="evidence" value="ECO:0007669"/>
    <property type="project" value="InterPro"/>
</dbReference>
<keyword evidence="5" id="KW-1185">Reference proteome</keyword>
<keyword evidence="3" id="KW-0472">Membrane</keyword>
<dbReference type="STRING" id="573061.Clocel_0544"/>
<dbReference type="AlphaFoldDB" id="D9SR29"/>
<gene>
    <name evidence="4" type="ordered locus">Clocel_0544</name>
</gene>
<accession>D9SR29</accession>
<proteinExistence type="predicted"/>
<feature type="transmembrane region" description="Helical" evidence="3">
    <location>
        <begin position="103"/>
        <end position="123"/>
    </location>
</feature>
<name>D9SR29_CLOC7</name>
<feature type="transmembrane region" description="Helical" evidence="3">
    <location>
        <begin position="6"/>
        <end position="23"/>
    </location>
</feature>
<dbReference type="Proteomes" id="UP000002730">
    <property type="component" value="Chromosome"/>
</dbReference>
<dbReference type="eggNOG" id="COG4720">
    <property type="taxonomic scope" value="Bacteria"/>
</dbReference>
<dbReference type="PANTHER" id="PTHR37815">
    <property type="entry name" value="UPF0397 PROTEIN BC_2624-RELATED"/>
    <property type="match status" value="1"/>
</dbReference>
<feature type="transmembrane region" description="Helical" evidence="3">
    <location>
        <begin position="143"/>
        <end position="160"/>
    </location>
</feature>
<evidence type="ECO:0000313" key="4">
    <source>
        <dbReference type="EMBL" id="ADL50317.1"/>
    </source>
</evidence>
<dbReference type="Gene3D" id="1.10.1760.20">
    <property type="match status" value="1"/>
</dbReference>
<evidence type="ECO:0000256" key="1">
    <source>
        <dbReference type="ARBA" id="ARBA00022692"/>
    </source>
</evidence>
<dbReference type="KEGG" id="ccb:Clocel_0544"/>
<evidence type="ECO:0000313" key="5">
    <source>
        <dbReference type="Proteomes" id="UP000002730"/>
    </source>
</evidence>
<dbReference type="PANTHER" id="PTHR37815:SF3">
    <property type="entry name" value="UPF0397 PROTEIN SPR0429"/>
    <property type="match status" value="1"/>
</dbReference>
<feature type="transmembrane region" description="Helical" evidence="3">
    <location>
        <begin position="73"/>
        <end position="91"/>
    </location>
</feature>
<sequence length="172" mass="18842">MEKSRTQKMILSALFIAMIFVATRINIKLPLGNGGLVHLGTAFLFIIAVNFGTRYGAISGALGMTIFDVLSGWAAWAPTTFVARLVMGYIVGKMNEKREKGNILIMLASFVISGVFMIAIYYIGNAITFGNWIAPIQSIPGDITQIVIGALIALPATKAIERINILKRYRWD</sequence>
<feature type="transmembrane region" description="Helical" evidence="3">
    <location>
        <begin position="35"/>
        <end position="53"/>
    </location>
</feature>